<dbReference type="Pfam" id="PF13242">
    <property type="entry name" value="Hydrolase_like"/>
    <property type="match status" value="1"/>
</dbReference>
<evidence type="ECO:0000256" key="1">
    <source>
        <dbReference type="ARBA" id="ARBA00022801"/>
    </source>
</evidence>
<organism evidence="2 3">
    <name type="scientific">Streptomyces ehimensis</name>
    <dbReference type="NCBI Taxonomy" id="68195"/>
    <lineage>
        <taxon>Bacteria</taxon>
        <taxon>Bacillati</taxon>
        <taxon>Actinomycetota</taxon>
        <taxon>Actinomycetes</taxon>
        <taxon>Kitasatosporales</taxon>
        <taxon>Streptomycetaceae</taxon>
        <taxon>Streptomyces</taxon>
    </lineage>
</organism>
<comment type="caution">
    <text evidence="2">The sequence shown here is derived from an EMBL/GenBank/DDBJ whole genome shotgun (WGS) entry which is preliminary data.</text>
</comment>
<dbReference type="RefSeq" id="WP_417922268.1">
    <property type="nucleotide sequence ID" value="NZ_JBHSFS010000002.1"/>
</dbReference>
<dbReference type="Gene3D" id="3.40.50.1000">
    <property type="entry name" value="HAD superfamily/HAD-like"/>
    <property type="match status" value="1"/>
</dbReference>
<keyword evidence="1 2" id="KW-0378">Hydrolase</keyword>
<name>A0ABV9BBE2_9ACTN</name>
<protein>
    <submittedName>
        <fullName evidence="2">HAD family hydrolase</fullName>
        <ecNumber evidence="2">3.1.3.-</ecNumber>
    </submittedName>
</protein>
<proteinExistence type="predicted"/>
<dbReference type="Proteomes" id="UP001595990">
    <property type="component" value="Unassembled WGS sequence"/>
</dbReference>
<dbReference type="SUPFAM" id="SSF56784">
    <property type="entry name" value="HAD-like"/>
    <property type="match status" value="1"/>
</dbReference>
<dbReference type="InterPro" id="IPR023214">
    <property type="entry name" value="HAD_sf"/>
</dbReference>
<dbReference type="InterPro" id="IPR051540">
    <property type="entry name" value="S-2-haloacid_dehalogenase"/>
</dbReference>
<dbReference type="EMBL" id="JBHSFS010000002">
    <property type="protein sequence ID" value="MFC4512188.1"/>
    <property type="molecule type" value="Genomic_DNA"/>
</dbReference>
<evidence type="ECO:0000313" key="2">
    <source>
        <dbReference type="EMBL" id="MFC4512188.1"/>
    </source>
</evidence>
<dbReference type="EC" id="3.1.3.-" evidence="2"/>
<dbReference type="GO" id="GO:0016787">
    <property type="term" value="F:hydrolase activity"/>
    <property type="evidence" value="ECO:0007669"/>
    <property type="project" value="UniProtKB-KW"/>
</dbReference>
<accession>A0ABV9BBE2</accession>
<reference evidence="3" key="1">
    <citation type="journal article" date="2019" name="Int. J. Syst. Evol. Microbiol.">
        <title>The Global Catalogue of Microorganisms (GCM) 10K type strain sequencing project: providing services to taxonomists for standard genome sequencing and annotation.</title>
        <authorList>
            <consortium name="The Broad Institute Genomics Platform"/>
            <consortium name="The Broad Institute Genome Sequencing Center for Infectious Disease"/>
            <person name="Wu L."/>
            <person name="Ma J."/>
        </authorList>
    </citation>
    <scope>NUCLEOTIDE SEQUENCE [LARGE SCALE GENOMIC DNA]</scope>
    <source>
        <strain evidence="3">CECT 8064</strain>
    </source>
</reference>
<dbReference type="PANTHER" id="PTHR43316">
    <property type="entry name" value="HYDROLASE, HALOACID DELAHOGENASE-RELATED"/>
    <property type="match status" value="1"/>
</dbReference>
<sequence>MTWPPRRVGLVSLDVGYTLGEPAGPTITQRLVALSPLPVAQAKRVAQQHLHTARPGDSAAIARTCAALRINPTTFPHDHRPPPFLWWPGAVEAVAALARAVPVVTMSNVTGWDERPGDVAARLAPHLSAHYPSWRLGFAKPDPRALRAVAMRHRLPAERLVHIGDAFDYDVRGALAAGALAVWITPDAAPAARLPATDRQRVVTVPDLRTAIGLLLTATTPSRTIRSRT</sequence>
<dbReference type="InterPro" id="IPR036412">
    <property type="entry name" value="HAD-like_sf"/>
</dbReference>
<evidence type="ECO:0000313" key="3">
    <source>
        <dbReference type="Proteomes" id="UP001595990"/>
    </source>
</evidence>
<gene>
    <name evidence="2" type="ORF">ACFPEN_04485</name>
</gene>
<dbReference type="PANTHER" id="PTHR43316:SF3">
    <property type="entry name" value="HALOACID DEHALOGENASE, TYPE II (AFU_ORTHOLOGUE AFUA_2G07750)-RELATED"/>
    <property type="match status" value="1"/>
</dbReference>
<keyword evidence="3" id="KW-1185">Reference proteome</keyword>